<dbReference type="EMBL" id="KL596621">
    <property type="protein sequence ID" value="KER33890.1"/>
    <property type="molecule type" value="Genomic_DNA"/>
</dbReference>
<dbReference type="KEGG" id="ovi:T265_00333"/>
<feature type="non-terminal residue" evidence="1">
    <location>
        <position position="49"/>
    </location>
</feature>
<feature type="non-terminal residue" evidence="1">
    <location>
        <position position="1"/>
    </location>
</feature>
<dbReference type="GeneID" id="20314521"/>
<dbReference type="RefSeq" id="XP_009162342.1">
    <property type="nucleotide sequence ID" value="XM_009164078.1"/>
</dbReference>
<dbReference type="CTD" id="20314521"/>
<gene>
    <name evidence="1" type="ORF">T265_00333</name>
</gene>
<dbReference type="AlphaFoldDB" id="A0A075ACX2"/>
<keyword evidence="2" id="KW-1185">Reference proteome</keyword>
<evidence type="ECO:0000313" key="1">
    <source>
        <dbReference type="EMBL" id="KER33890.1"/>
    </source>
</evidence>
<protein>
    <submittedName>
        <fullName evidence="1">Uncharacterized protein</fullName>
    </submittedName>
</protein>
<dbReference type="Proteomes" id="UP000054324">
    <property type="component" value="Unassembled WGS sequence"/>
</dbReference>
<organism evidence="1 2">
    <name type="scientific">Opisthorchis viverrini</name>
    <name type="common">Southeast Asian liver fluke</name>
    <dbReference type="NCBI Taxonomy" id="6198"/>
    <lineage>
        <taxon>Eukaryota</taxon>
        <taxon>Metazoa</taxon>
        <taxon>Spiralia</taxon>
        <taxon>Lophotrochozoa</taxon>
        <taxon>Platyhelminthes</taxon>
        <taxon>Trematoda</taxon>
        <taxon>Digenea</taxon>
        <taxon>Opisthorchiida</taxon>
        <taxon>Opisthorchiata</taxon>
        <taxon>Opisthorchiidae</taxon>
        <taxon>Opisthorchis</taxon>
    </lineage>
</organism>
<proteinExistence type="predicted"/>
<name>A0A075ACX2_OPIVI</name>
<evidence type="ECO:0000313" key="2">
    <source>
        <dbReference type="Proteomes" id="UP000054324"/>
    </source>
</evidence>
<sequence length="49" mass="5445">CCGALHITIWIRNLAAARRGRQKTQCLTIDVFGALPESVSTRFRLRTSG</sequence>
<reference evidence="1 2" key="1">
    <citation type="submission" date="2013-11" db="EMBL/GenBank/DDBJ databases">
        <title>Opisthorchis viverrini - life in the bile duct.</title>
        <authorList>
            <person name="Young N.D."/>
            <person name="Nagarajan N."/>
            <person name="Lin S.J."/>
            <person name="Korhonen P.K."/>
            <person name="Jex A.R."/>
            <person name="Hall R.S."/>
            <person name="Safavi-Hemami H."/>
            <person name="Kaewkong W."/>
            <person name="Bertrand D."/>
            <person name="Gao S."/>
            <person name="Seet Q."/>
            <person name="Wongkham S."/>
            <person name="Teh B.T."/>
            <person name="Wongkham C."/>
            <person name="Intapan P.M."/>
            <person name="Maleewong W."/>
            <person name="Yang X."/>
            <person name="Hu M."/>
            <person name="Wang Z."/>
            <person name="Hofmann A."/>
            <person name="Sternberg P.W."/>
            <person name="Tan P."/>
            <person name="Wang J."/>
            <person name="Gasser R.B."/>
        </authorList>
    </citation>
    <scope>NUCLEOTIDE SEQUENCE [LARGE SCALE GENOMIC DNA]</scope>
</reference>
<accession>A0A075ACX2</accession>